<dbReference type="Gene3D" id="3.60.10.10">
    <property type="entry name" value="Endonuclease/exonuclease/phosphatase"/>
    <property type="match status" value="1"/>
</dbReference>
<dbReference type="InterPro" id="IPR036691">
    <property type="entry name" value="Endo/exonu/phosph_ase_sf"/>
</dbReference>
<name>A0A0P4VLY1_9HEMI</name>
<reference evidence="3" key="1">
    <citation type="journal article" date="2016" name="PLoS Negl. Trop. Dis.">
        <title>A Deep Insight into the Sialome of Rhodnius neglectus, a Vector of Chagas Disease.</title>
        <authorList>
            <person name="Santiago P.B."/>
            <person name="Assumpcao T.C."/>
            <person name="Araujo C.N."/>
            <person name="Bastos I.M."/>
            <person name="Neves D."/>
            <person name="Silva I.G."/>
            <person name="Charneau S."/>
            <person name="Queiroz R.M."/>
            <person name="Raiol T."/>
            <person name="Oliveira J.V."/>
            <person name="Sousa M.V."/>
            <person name="Calvo E."/>
            <person name="Ribeiro J.M."/>
            <person name="Santana J.M."/>
        </authorList>
    </citation>
    <scope>NUCLEOTIDE SEQUENCE</scope>
    <source>
        <tissue evidence="3">Salivary glands</tissue>
    </source>
</reference>
<evidence type="ECO:0000313" key="3">
    <source>
        <dbReference type="EMBL" id="JAI56121.1"/>
    </source>
</evidence>
<feature type="signal peptide" evidence="1">
    <location>
        <begin position="1"/>
        <end position="19"/>
    </location>
</feature>
<keyword evidence="1" id="KW-0732">Signal</keyword>
<feature type="chain" id="PRO_5006069945" evidence="1">
    <location>
        <begin position="20"/>
        <end position="321"/>
    </location>
</feature>
<dbReference type="InterPro" id="IPR000300">
    <property type="entry name" value="IPPc"/>
</dbReference>
<dbReference type="EMBL" id="GDKW01000474">
    <property type="protein sequence ID" value="JAI56121.1"/>
    <property type="molecule type" value="mRNA"/>
</dbReference>
<dbReference type="AlphaFoldDB" id="A0A0P4VLY1"/>
<dbReference type="InterPro" id="IPR046985">
    <property type="entry name" value="IP5"/>
</dbReference>
<dbReference type="SUPFAM" id="SSF56219">
    <property type="entry name" value="DNase I-like"/>
    <property type="match status" value="1"/>
</dbReference>
<dbReference type="Pfam" id="PF22669">
    <property type="entry name" value="Exo_endo_phos2"/>
    <property type="match status" value="1"/>
</dbReference>
<proteinExistence type="evidence at transcript level"/>
<dbReference type="GO" id="GO:0004439">
    <property type="term" value="F:phosphatidylinositol-4,5-bisphosphate 5-phosphatase activity"/>
    <property type="evidence" value="ECO:0007669"/>
    <property type="project" value="TreeGrafter"/>
</dbReference>
<dbReference type="GO" id="GO:0046856">
    <property type="term" value="P:phosphatidylinositol dephosphorylation"/>
    <property type="evidence" value="ECO:0007669"/>
    <property type="project" value="InterPro"/>
</dbReference>
<evidence type="ECO:0000259" key="2">
    <source>
        <dbReference type="SMART" id="SM00128"/>
    </source>
</evidence>
<evidence type="ECO:0000256" key="1">
    <source>
        <dbReference type="SAM" id="SignalP"/>
    </source>
</evidence>
<protein>
    <submittedName>
        <fullName evidence="3">Putative inositol-145-triphosphate 5-phosphatase synaptojanin inp51/inp52/inp53 family</fullName>
    </submittedName>
</protein>
<dbReference type="PANTHER" id="PTHR11200">
    <property type="entry name" value="INOSITOL 5-PHOSPHATASE"/>
    <property type="match status" value="1"/>
</dbReference>
<sequence>MNLKILLLCSFVCLVSIHGKAVTNSADPSTVYAVTWNVGEENPPKQNSLRELLGQISSSDVNPDIVIVGLQEVTMNLAKAAKNAVVGDKWTEEIDKLLKNNNDYHKVHSESLVGLLLNVYVKIKYKDAITEKKANVVKTGFKGTVGNKGAVILKYKLNNRWYCIVNSHLPAHDDKVEDRIDDYKIINKERGKLCNTASDYMFWLGDLNFRLDEKLDDKTIREKINQRKFDELLKQDQLKVNKETQEIFTNFKEKEITFPPTFKLEKGKGTYSSQRRPAWTDRVLYKSETAKTITPTLYSSIQNYKESDHYPVQAQFFIKQQ</sequence>
<accession>A0A0P4VLY1</accession>
<dbReference type="SMART" id="SM00128">
    <property type="entry name" value="IPPc"/>
    <property type="match status" value="1"/>
</dbReference>
<organism evidence="3">
    <name type="scientific">Rhodnius neglectus</name>
    <dbReference type="NCBI Taxonomy" id="72488"/>
    <lineage>
        <taxon>Eukaryota</taxon>
        <taxon>Metazoa</taxon>
        <taxon>Ecdysozoa</taxon>
        <taxon>Arthropoda</taxon>
        <taxon>Hexapoda</taxon>
        <taxon>Insecta</taxon>
        <taxon>Pterygota</taxon>
        <taxon>Neoptera</taxon>
        <taxon>Paraneoptera</taxon>
        <taxon>Hemiptera</taxon>
        <taxon>Heteroptera</taxon>
        <taxon>Panheteroptera</taxon>
        <taxon>Cimicomorpha</taxon>
        <taxon>Reduviidae</taxon>
        <taxon>Triatominae</taxon>
        <taxon>Rhodnius</taxon>
    </lineage>
</organism>
<dbReference type="PANTHER" id="PTHR11200:SF275">
    <property type="entry name" value="LD06095P"/>
    <property type="match status" value="1"/>
</dbReference>
<feature type="domain" description="Inositol polyphosphate-related phosphatase" evidence="2">
    <location>
        <begin position="27"/>
        <end position="319"/>
    </location>
</feature>